<gene>
    <name evidence="1" type="ORF">CFX0092_A2364</name>
</gene>
<dbReference type="AlphaFoldDB" id="A0A160T3G1"/>
<keyword evidence="2" id="KW-1185">Reference proteome</keyword>
<dbReference type="Proteomes" id="UP000215027">
    <property type="component" value="Chromosome I"/>
</dbReference>
<protein>
    <submittedName>
        <fullName evidence="1">Uncharacterized protein</fullName>
    </submittedName>
</protein>
<proteinExistence type="predicted"/>
<sequence>MDESRYEDELPAEPKPLKLADVFRRAKLRTRFVDLGHLDGWEPGEGVWVRELTAGERSKARAAMGEYRKTDGGDMVVDLGKMDPEGDAKLVWWATMESDVDGQPIPDSQMFEARKLRDLGYGKPVEAIQNMGAGFVDAVVKVIREISGLGEDAKDKEKKE</sequence>
<accession>A0A160T3G1</accession>
<dbReference type="KEGG" id="pbf:CFX0092_A2364"/>
<organism evidence="1 2">
    <name type="scientific">Candidatus Promineifilum breve</name>
    <dbReference type="NCBI Taxonomy" id="1806508"/>
    <lineage>
        <taxon>Bacteria</taxon>
        <taxon>Bacillati</taxon>
        <taxon>Chloroflexota</taxon>
        <taxon>Ardenticatenia</taxon>
        <taxon>Candidatus Promineifilales</taxon>
        <taxon>Candidatus Promineifilaceae</taxon>
        <taxon>Candidatus Promineifilum</taxon>
    </lineage>
</organism>
<dbReference type="RefSeq" id="WP_095043620.1">
    <property type="nucleotide sequence ID" value="NZ_LN890655.1"/>
</dbReference>
<name>A0A160T3G1_9CHLR</name>
<evidence type="ECO:0000313" key="2">
    <source>
        <dbReference type="Proteomes" id="UP000215027"/>
    </source>
</evidence>
<dbReference type="EMBL" id="LN890655">
    <property type="protein sequence ID" value="CUS04242.2"/>
    <property type="molecule type" value="Genomic_DNA"/>
</dbReference>
<evidence type="ECO:0000313" key="1">
    <source>
        <dbReference type="EMBL" id="CUS04242.2"/>
    </source>
</evidence>
<reference evidence="1" key="1">
    <citation type="submission" date="2016-01" db="EMBL/GenBank/DDBJ databases">
        <authorList>
            <person name="Mcilroy J.S."/>
            <person name="Karst M S."/>
            <person name="Albertsen M."/>
        </authorList>
    </citation>
    <scope>NUCLEOTIDE SEQUENCE</scope>
    <source>
        <strain evidence="1">Cfx-K</strain>
    </source>
</reference>